<dbReference type="PANTHER" id="PTHR12598">
    <property type="entry name" value="COPPER HOMEOSTASIS PROTEIN CUTC"/>
    <property type="match status" value="1"/>
</dbReference>
<accession>A0A5B3G0F7</accession>
<dbReference type="Pfam" id="PF03932">
    <property type="entry name" value="CutC"/>
    <property type="match status" value="1"/>
</dbReference>
<dbReference type="GO" id="GO:0005737">
    <property type="term" value="C:cytoplasm"/>
    <property type="evidence" value="ECO:0007669"/>
    <property type="project" value="UniProtKB-SubCell"/>
</dbReference>
<dbReference type="Gene3D" id="3.20.20.380">
    <property type="entry name" value="Copper homeostasis (CutC) domain"/>
    <property type="match status" value="1"/>
</dbReference>
<gene>
    <name evidence="2" type="primary">cutC</name>
    <name evidence="3" type="ORF">F2Y13_12705</name>
</gene>
<evidence type="ECO:0000313" key="3">
    <source>
        <dbReference type="EMBL" id="KAA2367007.1"/>
    </source>
</evidence>
<dbReference type="InterPro" id="IPR036822">
    <property type="entry name" value="CutC-like_dom_sf"/>
</dbReference>
<sequence length="243" mass="26222">MTTELCTYTRNACDIARRTGVERIELCAAPLEGGTTPSAGLIRYARSLPGLRLSVMIRPRGGDFLYTDDEVALMAEEIRLAREYGADGVVFGLLTPDGEVDETRTAQLVREAEGMEVTFHRAFDMTRDPRQALEAVIRTGCRRVLTSGGRNTAQEGIETLRALAAQAAGRIEVMAGSGVGPSNARLLAATGVDALHFSARRERESGMRFRNPQVSMGGCAGVPEYTLTDADESVVRQILAELG</sequence>
<evidence type="ECO:0000256" key="2">
    <source>
        <dbReference type="HAMAP-Rule" id="MF_00795"/>
    </source>
</evidence>
<comment type="caution">
    <text evidence="3">The sequence shown here is derived from an EMBL/GenBank/DDBJ whole genome shotgun (WGS) entry which is preliminary data.</text>
</comment>
<evidence type="ECO:0000256" key="1">
    <source>
        <dbReference type="ARBA" id="ARBA00007768"/>
    </source>
</evidence>
<dbReference type="AlphaFoldDB" id="A0A5B3G0F7"/>
<organism evidence="3 4">
    <name type="scientific">Alistipes shahii</name>
    <dbReference type="NCBI Taxonomy" id="328814"/>
    <lineage>
        <taxon>Bacteria</taxon>
        <taxon>Pseudomonadati</taxon>
        <taxon>Bacteroidota</taxon>
        <taxon>Bacteroidia</taxon>
        <taxon>Bacteroidales</taxon>
        <taxon>Rikenellaceae</taxon>
        <taxon>Alistipes</taxon>
    </lineage>
</organism>
<comment type="similarity">
    <text evidence="1 2">Belongs to the CutC family.</text>
</comment>
<dbReference type="GO" id="GO:0005507">
    <property type="term" value="F:copper ion binding"/>
    <property type="evidence" value="ECO:0007669"/>
    <property type="project" value="TreeGrafter"/>
</dbReference>
<evidence type="ECO:0000313" key="4">
    <source>
        <dbReference type="Proteomes" id="UP000323567"/>
    </source>
</evidence>
<comment type="caution">
    <text evidence="2">Once thought to be involved in copper homeostasis, experiments in E.coli have shown this is not the case.</text>
</comment>
<dbReference type="SUPFAM" id="SSF110395">
    <property type="entry name" value="CutC-like"/>
    <property type="match status" value="1"/>
</dbReference>
<proteinExistence type="inferred from homology"/>
<name>A0A5B3G0F7_9BACT</name>
<dbReference type="EMBL" id="VVXK01000022">
    <property type="protein sequence ID" value="KAA2367007.1"/>
    <property type="molecule type" value="Genomic_DNA"/>
</dbReference>
<keyword evidence="2" id="KW-0963">Cytoplasm</keyword>
<comment type="subcellular location">
    <subcellularLocation>
        <location evidence="2">Cytoplasm</location>
    </subcellularLocation>
</comment>
<dbReference type="HAMAP" id="MF_00795">
    <property type="entry name" value="CutC"/>
    <property type="match status" value="1"/>
</dbReference>
<dbReference type="FunFam" id="3.20.20.380:FF:000001">
    <property type="entry name" value="Copper homeostasis protein CutC"/>
    <property type="match status" value="1"/>
</dbReference>
<reference evidence="3 4" key="1">
    <citation type="journal article" date="2019" name="Nat. Med.">
        <title>A library of human gut bacterial isolates paired with longitudinal multiomics data enables mechanistic microbiome research.</title>
        <authorList>
            <person name="Poyet M."/>
            <person name="Groussin M."/>
            <person name="Gibbons S.M."/>
            <person name="Avila-Pacheco J."/>
            <person name="Jiang X."/>
            <person name="Kearney S.M."/>
            <person name="Perrotta A.R."/>
            <person name="Berdy B."/>
            <person name="Zhao S."/>
            <person name="Lieberman T.D."/>
            <person name="Swanson P.K."/>
            <person name="Smith M."/>
            <person name="Roesemann S."/>
            <person name="Alexander J.E."/>
            <person name="Rich S.A."/>
            <person name="Livny J."/>
            <person name="Vlamakis H."/>
            <person name="Clish C."/>
            <person name="Bullock K."/>
            <person name="Deik A."/>
            <person name="Scott J."/>
            <person name="Pierce K.A."/>
            <person name="Xavier R.J."/>
            <person name="Alm E.J."/>
        </authorList>
    </citation>
    <scope>NUCLEOTIDE SEQUENCE [LARGE SCALE GENOMIC DNA]</scope>
    <source>
        <strain evidence="3 4">BIOML-A2</strain>
    </source>
</reference>
<dbReference type="InterPro" id="IPR005627">
    <property type="entry name" value="CutC-like"/>
</dbReference>
<protein>
    <recommendedName>
        <fullName evidence="2">PF03932 family protein CutC</fullName>
    </recommendedName>
</protein>
<dbReference type="Proteomes" id="UP000323567">
    <property type="component" value="Unassembled WGS sequence"/>
</dbReference>
<dbReference type="RefSeq" id="WP_149887719.1">
    <property type="nucleotide sequence ID" value="NZ_JBKYIO010000007.1"/>
</dbReference>
<dbReference type="PANTHER" id="PTHR12598:SF0">
    <property type="entry name" value="COPPER HOMEOSTASIS PROTEIN CUTC HOMOLOG"/>
    <property type="match status" value="1"/>
</dbReference>